<evidence type="ECO:0000256" key="1">
    <source>
        <dbReference type="ARBA" id="ARBA00023015"/>
    </source>
</evidence>
<dbReference type="InterPro" id="IPR009057">
    <property type="entry name" value="Homeodomain-like_sf"/>
</dbReference>
<dbReference type="Gene3D" id="1.10.10.60">
    <property type="entry name" value="Homeodomain-like"/>
    <property type="match status" value="2"/>
</dbReference>
<evidence type="ECO:0000313" key="6">
    <source>
        <dbReference type="Proteomes" id="UP000705508"/>
    </source>
</evidence>
<dbReference type="EMBL" id="JACJKS010000007">
    <property type="protein sequence ID" value="MBM6948384.1"/>
    <property type="molecule type" value="Genomic_DNA"/>
</dbReference>
<dbReference type="InterPro" id="IPR014710">
    <property type="entry name" value="RmlC-like_jellyroll"/>
</dbReference>
<reference evidence="5" key="2">
    <citation type="journal article" date="2021" name="Sci. Rep.">
        <title>The distribution of antibiotic resistance genes in chicken gut microbiota commensals.</title>
        <authorList>
            <person name="Juricova H."/>
            <person name="Matiasovicova J."/>
            <person name="Kubasova T."/>
            <person name="Cejkova D."/>
            <person name="Rychlik I."/>
        </authorList>
    </citation>
    <scope>NUCLEOTIDE SEQUENCE</scope>
    <source>
        <strain evidence="5">An582</strain>
    </source>
</reference>
<gene>
    <name evidence="5" type="ORF">H6A20_06890</name>
</gene>
<keyword evidence="2" id="KW-0238">DNA-binding</keyword>
<dbReference type="InterPro" id="IPR037923">
    <property type="entry name" value="HTH-like"/>
</dbReference>
<evidence type="ECO:0000259" key="4">
    <source>
        <dbReference type="PROSITE" id="PS01124"/>
    </source>
</evidence>
<organism evidence="5 6">
    <name type="scientific">Mordavella massiliensis</name>
    <dbReference type="NCBI Taxonomy" id="1871024"/>
    <lineage>
        <taxon>Bacteria</taxon>
        <taxon>Bacillati</taxon>
        <taxon>Bacillota</taxon>
        <taxon>Clostridia</taxon>
        <taxon>Eubacteriales</taxon>
        <taxon>Clostridiaceae</taxon>
        <taxon>Mordavella</taxon>
    </lineage>
</organism>
<evidence type="ECO:0000313" key="5">
    <source>
        <dbReference type="EMBL" id="MBM6948384.1"/>
    </source>
</evidence>
<dbReference type="Gene3D" id="2.60.120.10">
    <property type="entry name" value="Jelly Rolls"/>
    <property type="match status" value="1"/>
</dbReference>
<dbReference type="Pfam" id="PF02311">
    <property type="entry name" value="AraC_binding"/>
    <property type="match status" value="1"/>
</dbReference>
<dbReference type="SUPFAM" id="SSF51215">
    <property type="entry name" value="Regulatory protein AraC"/>
    <property type="match status" value="1"/>
</dbReference>
<dbReference type="InterPro" id="IPR003313">
    <property type="entry name" value="AraC-bd"/>
</dbReference>
<dbReference type="InterPro" id="IPR018060">
    <property type="entry name" value="HTH_AraC"/>
</dbReference>
<proteinExistence type="predicted"/>
<dbReference type="Proteomes" id="UP000705508">
    <property type="component" value="Unassembled WGS sequence"/>
</dbReference>
<accession>A0A939BGX6</accession>
<dbReference type="GO" id="GO:0003700">
    <property type="term" value="F:DNA-binding transcription factor activity"/>
    <property type="evidence" value="ECO:0007669"/>
    <property type="project" value="InterPro"/>
</dbReference>
<dbReference type="SUPFAM" id="SSF46689">
    <property type="entry name" value="Homeodomain-like"/>
    <property type="match status" value="2"/>
</dbReference>
<dbReference type="PANTHER" id="PTHR46796">
    <property type="entry name" value="HTH-TYPE TRANSCRIPTIONAL ACTIVATOR RHAS-RELATED"/>
    <property type="match status" value="1"/>
</dbReference>
<dbReference type="RefSeq" id="WP_204906393.1">
    <property type="nucleotide sequence ID" value="NZ_JACJKS010000007.1"/>
</dbReference>
<protein>
    <submittedName>
        <fullName evidence="5">Helix-turn-helix transcriptional regulator</fullName>
    </submittedName>
</protein>
<feature type="domain" description="HTH araC/xylS-type" evidence="4">
    <location>
        <begin position="170"/>
        <end position="268"/>
    </location>
</feature>
<reference evidence="5" key="1">
    <citation type="submission" date="2020-08" db="EMBL/GenBank/DDBJ databases">
        <authorList>
            <person name="Cejkova D."/>
            <person name="Kubasova T."/>
            <person name="Jahodarova E."/>
            <person name="Rychlik I."/>
        </authorList>
    </citation>
    <scope>NUCLEOTIDE SEQUENCE</scope>
    <source>
        <strain evidence="5">An582</strain>
    </source>
</reference>
<evidence type="ECO:0000256" key="2">
    <source>
        <dbReference type="ARBA" id="ARBA00023125"/>
    </source>
</evidence>
<dbReference type="GO" id="GO:0043565">
    <property type="term" value="F:sequence-specific DNA binding"/>
    <property type="evidence" value="ECO:0007669"/>
    <property type="project" value="InterPro"/>
</dbReference>
<name>A0A939BGX6_9CLOT</name>
<sequence>MRDEFEVISHEAGNYKMFVVNMLYRTPHVHKDFEVCLLLDGSLSLLSRGRTFTYKKGDLWVVNPFESHELAASQPALILSLQISPSFFAPVFPQMENLEFSLEAPADPRVLLASLLEIASAYFQKEGEDASLRLAGLIFLFFDRLLSAIPHVRLPEKERQMTATKARRIRTISDYIDEHYSEKLLLTDIADKLGLTMSWLSHFFKDAFGMSFQAYLMKIRCEKARQLLLLTDFTLLDISIACGFSDIKYLNKGFARQFGCSPRQYRLHFESEDLALQQRSMLSTQEVLSASTSRIILEKYLA</sequence>
<keyword evidence="1" id="KW-0805">Transcription regulation</keyword>
<dbReference type="Pfam" id="PF12833">
    <property type="entry name" value="HTH_18"/>
    <property type="match status" value="1"/>
</dbReference>
<dbReference type="InterPro" id="IPR050204">
    <property type="entry name" value="AraC_XylS_family_regulators"/>
</dbReference>
<dbReference type="PROSITE" id="PS01124">
    <property type="entry name" value="HTH_ARAC_FAMILY_2"/>
    <property type="match status" value="1"/>
</dbReference>
<dbReference type="SMART" id="SM00342">
    <property type="entry name" value="HTH_ARAC"/>
    <property type="match status" value="1"/>
</dbReference>
<comment type="caution">
    <text evidence="5">The sequence shown here is derived from an EMBL/GenBank/DDBJ whole genome shotgun (WGS) entry which is preliminary data.</text>
</comment>
<dbReference type="AlphaFoldDB" id="A0A939BGX6"/>
<keyword evidence="3" id="KW-0804">Transcription</keyword>
<evidence type="ECO:0000256" key="3">
    <source>
        <dbReference type="ARBA" id="ARBA00023163"/>
    </source>
</evidence>